<dbReference type="Gene3D" id="2.160.10.10">
    <property type="entry name" value="Hexapeptide repeat proteins"/>
    <property type="match status" value="1"/>
</dbReference>
<dbReference type="EMBL" id="CP080429">
    <property type="protein sequence ID" value="QYJ67303.1"/>
    <property type="molecule type" value="Genomic_DNA"/>
</dbReference>
<dbReference type="RefSeq" id="WP_220639648.1">
    <property type="nucleotide sequence ID" value="NZ_CP080429.1"/>
</dbReference>
<dbReference type="Proteomes" id="UP000825381">
    <property type="component" value="Chromosome"/>
</dbReference>
<organism evidence="1 2">
    <name type="scientific">Flavobacterium litorale</name>
    <dbReference type="NCBI Taxonomy" id="2856519"/>
    <lineage>
        <taxon>Bacteria</taxon>
        <taxon>Pseudomonadati</taxon>
        <taxon>Bacteroidota</taxon>
        <taxon>Flavobacteriia</taxon>
        <taxon>Flavobacteriales</taxon>
        <taxon>Flavobacteriaceae</taxon>
        <taxon>Flavobacterium</taxon>
    </lineage>
</organism>
<name>A0ABX8V7W2_9FLAO</name>
<sequence length="216" mass="23867">MLPFKQAILFPIIVSRHVSFHSLKGEIVLETAPKSGLVTIGFSGDDTIYPGKKFFFKLDGKIIFKGKANLGVGSIIRVDKNGVLEIGDNLTTGHSVKIICSKYVKIGNTVRIAWESQVIDTNFHYLRNVENGEIKDRVGNIIIGDFVWVGNRSTVQKGTVLGNNTIVTSNSICNSNFSNLEKFSIIGGMPAKFIKSGIERIFDIDEEIAISKRFQN</sequence>
<dbReference type="PANTHER" id="PTHR23416:SF78">
    <property type="entry name" value="LIPOPOLYSACCHARIDE BIOSYNTHESIS O-ACETYL TRANSFERASE WBBJ-RELATED"/>
    <property type="match status" value="1"/>
</dbReference>
<accession>A0ABX8V7W2</accession>
<keyword evidence="2" id="KW-1185">Reference proteome</keyword>
<protein>
    <recommendedName>
        <fullName evidence="3">Acyltransferase</fullName>
    </recommendedName>
</protein>
<dbReference type="PANTHER" id="PTHR23416">
    <property type="entry name" value="SIALIC ACID SYNTHASE-RELATED"/>
    <property type="match status" value="1"/>
</dbReference>
<evidence type="ECO:0000313" key="1">
    <source>
        <dbReference type="EMBL" id="QYJ67303.1"/>
    </source>
</evidence>
<gene>
    <name evidence="1" type="ORF">K1I41_06910</name>
</gene>
<dbReference type="SUPFAM" id="SSF51161">
    <property type="entry name" value="Trimeric LpxA-like enzymes"/>
    <property type="match status" value="1"/>
</dbReference>
<reference evidence="1 2" key="1">
    <citation type="submission" date="2021-07" db="EMBL/GenBank/DDBJ databases">
        <title>Flavobacterium WSW3-B6 sp.nov, isolated from seaweed.</title>
        <authorList>
            <person name="Muhammad N."/>
            <person name="Ho H."/>
            <person name="Lee Y.-J."/>
            <person name="Nguyen T."/>
            <person name="Ho J."/>
            <person name="Kim S.-G."/>
        </authorList>
    </citation>
    <scope>NUCLEOTIDE SEQUENCE [LARGE SCALE GENOMIC DNA]</scope>
    <source>
        <strain evidence="1 2">WSW3-B6</strain>
    </source>
</reference>
<evidence type="ECO:0008006" key="3">
    <source>
        <dbReference type="Google" id="ProtNLM"/>
    </source>
</evidence>
<dbReference type="InterPro" id="IPR011004">
    <property type="entry name" value="Trimer_LpxA-like_sf"/>
</dbReference>
<evidence type="ECO:0000313" key="2">
    <source>
        <dbReference type="Proteomes" id="UP000825381"/>
    </source>
</evidence>
<proteinExistence type="predicted"/>
<dbReference type="InterPro" id="IPR051159">
    <property type="entry name" value="Hexapeptide_acetyltransf"/>
</dbReference>